<dbReference type="EMBL" id="CAJVPQ010000482">
    <property type="protein sequence ID" value="CAG8485205.1"/>
    <property type="molecule type" value="Genomic_DNA"/>
</dbReference>
<evidence type="ECO:0000313" key="2">
    <source>
        <dbReference type="Proteomes" id="UP000789570"/>
    </source>
</evidence>
<dbReference type="OrthoDB" id="2357619at2759"/>
<reference evidence="1" key="1">
    <citation type="submission" date="2021-06" db="EMBL/GenBank/DDBJ databases">
        <authorList>
            <person name="Kallberg Y."/>
            <person name="Tangrot J."/>
            <person name="Rosling A."/>
        </authorList>
    </citation>
    <scope>NUCLEOTIDE SEQUENCE</scope>
    <source>
        <strain evidence="1">UK204</strain>
    </source>
</reference>
<dbReference type="AlphaFoldDB" id="A0A9N8WJ50"/>
<dbReference type="Gene3D" id="1.10.30.10">
    <property type="entry name" value="High mobility group box domain"/>
    <property type="match status" value="1"/>
</dbReference>
<proteinExistence type="predicted"/>
<sequence length="222" mass="25343">MYPYNCYNGQILSNGKVTQAILDLRGNLCFVVVRLENGVQIDLPVPTIQEISERFFYRKAKTQPDKPARPPNKFFIFRTMFQVAIDNFKLQVPIVSSLASEVWRKCTPEVIEIFTKLSNIAKMEHGKLNPGYVYKPNKTKSHYKRNKNNQSTLIYPLKRPIMDNSQYSTITPIRTAPPRTANSYSSTSLALQMNSSTAAETFQAIYPSQHQSIYYVSSIGTK</sequence>
<accession>A0A9N8WJ50</accession>
<dbReference type="InterPro" id="IPR036910">
    <property type="entry name" value="HMG_box_dom_sf"/>
</dbReference>
<keyword evidence="2" id="KW-1185">Reference proteome</keyword>
<name>A0A9N8WJ50_9GLOM</name>
<evidence type="ECO:0000313" key="1">
    <source>
        <dbReference type="EMBL" id="CAG8485205.1"/>
    </source>
</evidence>
<dbReference type="Proteomes" id="UP000789570">
    <property type="component" value="Unassembled WGS sequence"/>
</dbReference>
<protein>
    <submittedName>
        <fullName evidence="1">13693_t:CDS:1</fullName>
    </submittedName>
</protein>
<gene>
    <name evidence="1" type="ORF">FCALED_LOCUS2917</name>
</gene>
<comment type="caution">
    <text evidence="1">The sequence shown here is derived from an EMBL/GenBank/DDBJ whole genome shotgun (WGS) entry which is preliminary data.</text>
</comment>
<dbReference type="SUPFAM" id="SSF47095">
    <property type="entry name" value="HMG-box"/>
    <property type="match status" value="1"/>
</dbReference>
<organism evidence="1 2">
    <name type="scientific">Funneliformis caledonium</name>
    <dbReference type="NCBI Taxonomy" id="1117310"/>
    <lineage>
        <taxon>Eukaryota</taxon>
        <taxon>Fungi</taxon>
        <taxon>Fungi incertae sedis</taxon>
        <taxon>Mucoromycota</taxon>
        <taxon>Glomeromycotina</taxon>
        <taxon>Glomeromycetes</taxon>
        <taxon>Glomerales</taxon>
        <taxon>Glomeraceae</taxon>
        <taxon>Funneliformis</taxon>
    </lineage>
</organism>